<evidence type="ECO:0000313" key="3">
    <source>
        <dbReference type="Proteomes" id="UP000516134"/>
    </source>
</evidence>
<reference evidence="2 3" key="1">
    <citation type="submission" date="2020-08" db="EMBL/GenBank/DDBJ databases">
        <title>Genome sequence of Sphingomonas daechungensis KACC 18115T.</title>
        <authorList>
            <person name="Hyun D.-W."/>
            <person name="Bae J.-W."/>
        </authorList>
    </citation>
    <scope>NUCLEOTIDE SEQUENCE [LARGE SCALE GENOMIC DNA]</scope>
    <source>
        <strain evidence="2 3">KACC 18115</strain>
    </source>
</reference>
<protein>
    <recommendedName>
        <fullName evidence="4">MFS transporter</fullName>
    </recommendedName>
</protein>
<feature type="transmembrane region" description="Helical" evidence="1">
    <location>
        <begin position="131"/>
        <end position="154"/>
    </location>
</feature>
<feature type="transmembrane region" description="Helical" evidence="1">
    <location>
        <begin position="21"/>
        <end position="41"/>
    </location>
</feature>
<organism evidence="2 3">
    <name type="scientific">Sphingomonas daechungensis</name>
    <dbReference type="NCBI Taxonomy" id="1176646"/>
    <lineage>
        <taxon>Bacteria</taxon>
        <taxon>Pseudomonadati</taxon>
        <taxon>Pseudomonadota</taxon>
        <taxon>Alphaproteobacteria</taxon>
        <taxon>Sphingomonadales</taxon>
        <taxon>Sphingomonadaceae</taxon>
        <taxon>Sphingomonas</taxon>
    </lineage>
</organism>
<keyword evidence="1" id="KW-1133">Transmembrane helix</keyword>
<evidence type="ECO:0000313" key="2">
    <source>
        <dbReference type="EMBL" id="QNP42937.1"/>
    </source>
</evidence>
<keyword evidence="1" id="KW-0472">Membrane</keyword>
<accession>A0ABX6SZC3</accession>
<evidence type="ECO:0000256" key="1">
    <source>
        <dbReference type="SAM" id="Phobius"/>
    </source>
</evidence>
<keyword evidence="3" id="KW-1185">Reference proteome</keyword>
<name>A0ABX6SZC3_9SPHN</name>
<evidence type="ECO:0008006" key="4">
    <source>
        <dbReference type="Google" id="ProtNLM"/>
    </source>
</evidence>
<proteinExistence type="predicted"/>
<sequence length="177" mass="20296">MEVTRLERDRLVARHIQRTRTITRTWFAGVFAFCFLSAFAMPYVPSSWLAAGYFSTAILLGFGLRYWADQAVTLPLRRRLPVGEKLGFLGAWMMRAEVTSWPQLLLGFAAVIPASILVLTLPDAFSRVERWTGAAVVMLVGAMLMFMAALKLLIDWRERRRNAWRDDLEEARDLRVD</sequence>
<feature type="transmembrane region" description="Helical" evidence="1">
    <location>
        <begin position="47"/>
        <end position="68"/>
    </location>
</feature>
<dbReference type="RefSeq" id="WP_187714368.1">
    <property type="nucleotide sequence ID" value="NZ_CP060780.1"/>
</dbReference>
<keyword evidence="1" id="KW-0812">Transmembrane</keyword>
<feature type="transmembrane region" description="Helical" evidence="1">
    <location>
        <begin position="104"/>
        <end position="125"/>
    </location>
</feature>
<dbReference type="Proteomes" id="UP000516134">
    <property type="component" value="Chromosome"/>
</dbReference>
<gene>
    <name evidence="2" type="ORF">H9L15_13065</name>
</gene>
<dbReference type="EMBL" id="CP060780">
    <property type="protein sequence ID" value="QNP42937.1"/>
    <property type="molecule type" value="Genomic_DNA"/>
</dbReference>